<feature type="transmembrane region" description="Helical" evidence="7">
    <location>
        <begin position="365"/>
        <end position="386"/>
    </location>
</feature>
<dbReference type="PANTHER" id="PTHR23501">
    <property type="entry name" value="MAJOR FACILITATOR SUPERFAMILY"/>
    <property type="match status" value="1"/>
</dbReference>
<dbReference type="Pfam" id="PF06609">
    <property type="entry name" value="TRI12"/>
    <property type="match status" value="1"/>
</dbReference>
<evidence type="ECO:0000313" key="9">
    <source>
        <dbReference type="Proteomes" id="UP001642405"/>
    </source>
</evidence>
<feature type="transmembrane region" description="Helical" evidence="7">
    <location>
        <begin position="88"/>
        <end position="114"/>
    </location>
</feature>
<evidence type="ECO:0000256" key="6">
    <source>
        <dbReference type="SAM" id="MobiDB-lite"/>
    </source>
</evidence>
<dbReference type="InterPro" id="IPR010573">
    <property type="entry name" value="MFS_Str1/Tri12-like"/>
</dbReference>
<dbReference type="SUPFAM" id="SSF103473">
    <property type="entry name" value="MFS general substrate transporter"/>
    <property type="match status" value="1"/>
</dbReference>
<dbReference type="EMBL" id="CAWUHB010000032">
    <property type="protein sequence ID" value="CAK7225108.1"/>
    <property type="molecule type" value="Genomic_DNA"/>
</dbReference>
<comment type="subcellular location">
    <subcellularLocation>
        <location evidence="1">Membrane</location>
        <topology evidence="1">Multi-pass membrane protein</topology>
    </subcellularLocation>
</comment>
<organism evidence="8 9">
    <name type="scientific">Sporothrix curviconia</name>
    <dbReference type="NCBI Taxonomy" id="1260050"/>
    <lineage>
        <taxon>Eukaryota</taxon>
        <taxon>Fungi</taxon>
        <taxon>Dikarya</taxon>
        <taxon>Ascomycota</taxon>
        <taxon>Pezizomycotina</taxon>
        <taxon>Sordariomycetes</taxon>
        <taxon>Sordariomycetidae</taxon>
        <taxon>Ophiostomatales</taxon>
        <taxon>Ophiostomataceae</taxon>
        <taxon>Sporothrix</taxon>
    </lineage>
</organism>
<gene>
    <name evidence="8" type="ORF">SCUCBS95973_005747</name>
</gene>
<feature type="transmembrane region" description="Helical" evidence="7">
    <location>
        <begin position="232"/>
        <end position="251"/>
    </location>
</feature>
<feature type="transmembrane region" description="Helical" evidence="7">
    <location>
        <begin position="153"/>
        <end position="179"/>
    </location>
</feature>
<feature type="transmembrane region" description="Helical" evidence="7">
    <location>
        <begin position="520"/>
        <end position="539"/>
    </location>
</feature>
<name>A0ABP0BZU9_9PEZI</name>
<feature type="transmembrane region" description="Helical" evidence="7">
    <location>
        <begin position="191"/>
        <end position="212"/>
    </location>
</feature>
<keyword evidence="9" id="KW-1185">Reference proteome</keyword>
<feature type="transmembrane region" description="Helical" evidence="7">
    <location>
        <begin position="393"/>
        <end position="419"/>
    </location>
</feature>
<keyword evidence="5 7" id="KW-0472">Membrane</keyword>
<evidence type="ECO:0000256" key="1">
    <source>
        <dbReference type="ARBA" id="ARBA00004141"/>
    </source>
</evidence>
<comment type="caution">
    <text evidence="8">The sequence shown here is derived from an EMBL/GenBank/DDBJ whole genome shotgun (WGS) entry which is preliminary data.</text>
</comment>
<dbReference type="InterPro" id="IPR053791">
    <property type="entry name" value="MFS_Tri12-like"/>
</dbReference>
<sequence length="572" mass="61170">MSQEKANEADNLDNTSAAMSTSPTDSASLSGTGDGLEHKGDVVYWKSFRFLGSLGVIMLMANSLFIGYAMPVNVLSVIDADIGPSPNIYLVSMTFTLVSGVMLLIILSLVGCIICARANSVNMVIGGTILSAFAGGAQQLYPMMVQELVPNKYRFYAQAAITLSVFSTVGFGTAIARTFVANEHMGWRWCYYLNVIVSGLSIVLLVLCYFPPSFHMINKELTTMQELHQLDYGGLFLYSAGLVLLLLGFTWGQGTYPWASAHVIAPIVVGAVLVAVFFLYQIYVPLKQPLMPIQLLKIRNYSAVVVAGCVGQMVYFALNLLWPIIIETFLTTDNIKIGLMSSTTGAGLAVGEIIIAPLFKMIGHPNYQLAAWSILLTVFTALMALVDQNGQTLSIVLTIFAGICVGVIECITMVVSGLVVPPEDIGTSQGFYSSMRGVTGTIALSIYVSVYSARLPVFIQRDVTAAAASAGLPSDSLPAVFAALTNGTAAALDAVPGMTDTIATVVTDGNLMGYHQAFQLIFLSSIAFGGVAIIASFFVQDISKFLTSFVNKTIHRPGNEGQRPTTEKATEV</sequence>
<dbReference type="PANTHER" id="PTHR23501:SF109">
    <property type="entry name" value="MAJOR FACILITATOR SUPERFAMILY (MFS) PROFILE DOMAIN-CONTAINING PROTEIN-RELATED"/>
    <property type="match status" value="1"/>
</dbReference>
<proteinExistence type="predicted"/>
<accession>A0ABP0BZU9</accession>
<feature type="compositionally biased region" description="Polar residues" evidence="6">
    <location>
        <begin position="12"/>
        <end position="31"/>
    </location>
</feature>
<evidence type="ECO:0008006" key="10">
    <source>
        <dbReference type="Google" id="ProtNLM"/>
    </source>
</evidence>
<keyword evidence="3 7" id="KW-0812">Transmembrane</keyword>
<keyword evidence="2" id="KW-0813">Transport</keyword>
<dbReference type="CDD" id="cd06179">
    <property type="entry name" value="MFS_TRI12_like"/>
    <property type="match status" value="1"/>
</dbReference>
<evidence type="ECO:0000256" key="4">
    <source>
        <dbReference type="ARBA" id="ARBA00022989"/>
    </source>
</evidence>
<dbReference type="Gene3D" id="1.20.1250.20">
    <property type="entry name" value="MFS general substrate transporter like domains"/>
    <property type="match status" value="2"/>
</dbReference>
<keyword evidence="4 7" id="KW-1133">Transmembrane helix</keyword>
<protein>
    <recommendedName>
        <fullName evidence="10">Major facilitator superfamily (MFS) profile domain-containing protein</fullName>
    </recommendedName>
</protein>
<feature type="transmembrane region" description="Helical" evidence="7">
    <location>
        <begin position="303"/>
        <end position="325"/>
    </location>
</feature>
<evidence type="ECO:0000256" key="7">
    <source>
        <dbReference type="SAM" id="Phobius"/>
    </source>
</evidence>
<feature type="transmembrane region" description="Helical" evidence="7">
    <location>
        <begin position="48"/>
        <end position="68"/>
    </location>
</feature>
<dbReference type="InterPro" id="IPR036259">
    <property type="entry name" value="MFS_trans_sf"/>
</dbReference>
<reference evidence="8 9" key="1">
    <citation type="submission" date="2024-01" db="EMBL/GenBank/DDBJ databases">
        <authorList>
            <person name="Allen C."/>
            <person name="Tagirdzhanova G."/>
        </authorList>
    </citation>
    <scope>NUCLEOTIDE SEQUENCE [LARGE SCALE GENOMIC DNA]</scope>
</reference>
<feature type="transmembrane region" description="Helical" evidence="7">
    <location>
        <begin position="121"/>
        <end position="141"/>
    </location>
</feature>
<feature type="region of interest" description="Disordered" evidence="6">
    <location>
        <begin position="1"/>
        <end position="34"/>
    </location>
</feature>
<evidence type="ECO:0000256" key="5">
    <source>
        <dbReference type="ARBA" id="ARBA00023136"/>
    </source>
</evidence>
<evidence type="ECO:0000256" key="2">
    <source>
        <dbReference type="ARBA" id="ARBA00022448"/>
    </source>
</evidence>
<evidence type="ECO:0000313" key="8">
    <source>
        <dbReference type="EMBL" id="CAK7225108.1"/>
    </source>
</evidence>
<dbReference type="Proteomes" id="UP001642405">
    <property type="component" value="Unassembled WGS sequence"/>
</dbReference>
<feature type="transmembrane region" description="Helical" evidence="7">
    <location>
        <begin position="431"/>
        <end position="451"/>
    </location>
</feature>
<feature type="transmembrane region" description="Helical" evidence="7">
    <location>
        <begin position="263"/>
        <end position="283"/>
    </location>
</feature>
<feature type="transmembrane region" description="Helical" evidence="7">
    <location>
        <begin position="337"/>
        <end position="359"/>
    </location>
</feature>
<evidence type="ECO:0000256" key="3">
    <source>
        <dbReference type="ARBA" id="ARBA00022692"/>
    </source>
</evidence>